<dbReference type="Proteomes" id="UP000295416">
    <property type="component" value="Unassembled WGS sequence"/>
</dbReference>
<dbReference type="OrthoDB" id="2417337at2"/>
<evidence type="ECO:0000313" key="2">
    <source>
        <dbReference type="Proteomes" id="UP000295416"/>
    </source>
</evidence>
<comment type="caution">
    <text evidence="1">The sequence shown here is derived from an EMBL/GenBank/DDBJ whole genome shotgun (WGS) entry which is preliminary data.</text>
</comment>
<dbReference type="EMBL" id="SLXK01000060">
    <property type="protein sequence ID" value="TCP19707.1"/>
    <property type="molecule type" value="Genomic_DNA"/>
</dbReference>
<proteinExistence type="predicted"/>
<accession>A0A4R2NEP1</accession>
<dbReference type="RefSeq" id="WP_132748309.1">
    <property type="nucleotide sequence ID" value="NZ_SLXK01000060.1"/>
</dbReference>
<sequence>MTNNVVNDYEISKNTMALIPAFQFDCETIVIERDRRIHVKKTPLELVKAACLDGGSTYDGRRLAVIHQTGASKKTPIPINPLQDIYAFPTHSPLVHQCNWIFYHHVGSIDHDTSTPGKSIITFKKSTQTLLLDTSEFTLNKQMHRTSYCIVLFSGRHTISRPQWDNDLYG</sequence>
<gene>
    <name evidence="1" type="ORF">EV207_16013</name>
</gene>
<name>A0A4R2NEP1_9BACL</name>
<organism evidence="1 2">
    <name type="scientific">Scopulibacillus darangshiensis</name>
    <dbReference type="NCBI Taxonomy" id="442528"/>
    <lineage>
        <taxon>Bacteria</taxon>
        <taxon>Bacillati</taxon>
        <taxon>Bacillota</taxon>
        <taxon>Bacilli</taxon>
        <taxon>Bacillales</taxon>
        <taxon>Sporolactobacillaceae</taxon>
        <taxon>Scopulibacillus</taxon>
    </lineage>
</organism>
<dbReference type="InterPro" id="IPR010461">
    <property type="entry name" value="ComK"/>
</dbReference>
<keyword evidence="2" id="KW-1185">Reference proteome</keyword>
<protein>
    <submittedName>
        <fullName evidence="1">Competence protein ComK</fullName>
    </submittedName>
</protein>
<dbReference type="AlphaFoldDB" id="A0A4R2NEP1"/>
<dbReference type="Pfam" id="PF06338">
    <property type="entry name" value="ComK"/>
    <property type="match status" value="1"/>
</dbReference>
<reference evidence="1 2" key="1">
    <citation type="submission" date="2019-03" db="EMBL/GenBank/DDBJ databases">
        <title>Genomic Encyclopedia of Type Strains, Phase IV (KMG-IV): sequencing the most valuable type-strain genomes for metagenomic binning, comparative biology and taxonomic classification.</title>
        <authorList>
            <person name="Goeker M."/>
        </authorList>
    </citation>
    <scope>NUCLEOTIDE SEQUENCE [LARGE SCALE GENOMIC DNA]</scope>
    <source>
        <strain evidence="1 2">DSM 19377</strain>
    </source>
</reference>
<dbReference type="GO" id="GO:0030420">
    <property type="term" value="P:establishment of competence for transformation"/>
    <property type="evidence" value="ECO:0007669"/>
    <property type="project" value="InterPro"/>
</dbReference>
<evidence type="ECO:0000313" key="1">
    <source>
        <dbReference type="EMBL" id="TCP19707.1"/>
    </source>
</evidence>